<dbReference type="InterPro" id="IPR002018">
    <property type="entry name" value="CarbesteraseB"/>
</dbReference>
<dbReference type="SUPFAM" id="SSF53474">
    <property type="entry name" value="alpha/beta-Hydrolases"/>
    <property type="match status" value="1"/>
</dbReference>
<dbReference type="AlphaFoldDB" id="A0A7R9MI91"/>
<dbReference type="InterPro" id="IPR050309">
    <property type="entry name" value="Type-B_Carboxylest/Lipase"/>
</dbReference>
<dbReference type="Gene3D" id="3.40.50.1820">
    <property type="entry name" value="alpha/beta hydrolase"/>
    <property type="match status" value="1"/>
</dbReference>
<accession>A0A7R9MI91</accession>
<dbReference type="EMBL" id="OC933003">
    <property type="protein sequence ID" value="CAD7659720.1"/>
    <property type="molecule type" value="Genomic_DNA"/>
</dbReference>
<sequence>MVWFHGGLLQYGSGHMENLRPNGKLSRDSNFVFVSFNYRLQAMGFLALDLLANSGANSSFGNYGLWDSMVVLEWIQRNIHSFGGDPRRVTLFGSDGGSAMIMALMTNPDSRSLFRSVWLIDPALYFNRTFSEASNYNHNNFLSRTHCQHIDCLYRLSAEAVLNAFIGDDEPSFVIKDQNDLPIQGMLNKQLIVIDDELVTAPIPFPADTSVDIPVLVGSTVQATEYWPGPKDLWKWTWSDYNKYVTTSLDSFGPRITQLALQQYPPSPTITPALQYLTMVTDLRQTCPVNLIASNLSSLLVSPIYRYLITSKPSQPIRLFDIQSNNSFHFWDLIAFFGTIDKFIKKPSEMDQQFEQQIRDIVFNFVRDGKPDSFIPLPSKWDQSFPHQMAIINSNETQIVNNYVMSDRCEFWDTQGLTKYAWVS</sequence>
<dbReference type="EMBL" id="CAJPVJ010018178">
    <property type="protein sequence ID" value="CAG2176882.1"/>
    <property type="molecule type" value="Genomic_DNA"/>
</dbReference>
<evidence type="ECO:0000313" key="4">
    <source>
        <dbReference type="Proteomes" id="UP000728032"/>
    </source>
</evidence>
<proteinExistence type="predicted"/>
<keyword evidence="1" id="KW-0325">Glycoprotein</keyword>
<keyword evidence="4" id="KW-1185">Reference proteome</keyword>
<gene>
    <name evidence="3" type="ORF">ONB1V03_LOCUS16315</name>
</gene>
<dbReference type="PANTHER" id="PTHR11559">
    <property type="entry name" value="CARBOXYLESTERASE"/>
    <property type="match status" value="1"/>
</dbReference>
<dbReference type="OrthoDB" id="408631at2759"/>
<reference evidence="3" key="1">
    <citation type="submission" date="2020-11" db="EMBL/GenBank/DDBJ databases">
        <authorList>
            <person name="Tran Van P."/>
        </authorList>
    </citation>
    <scope>NUCLEOTIDE SEQUENCE</scope>
</reference>
<evidence type="ECO:0000313" key="3">
    <source>
        <dbReference type="EMBL" id="CAD7659720.1"/>
    </source>
</evidence>
<organism evidence="3">
    <name type="scientific">Oppiella nova</name>
    <dbReference type="NCBI Taxonomy" id="334625"/>
    <lineage>
        <taxon>Eukaryota</taxon>
        <taxon>Metazoa</taxon>
        <taxon>Ecdysozoa</taxon>
        <taxon>Arthropoda</taxon>
        <taxon>Chelicerata</taxon>
        <taxon>Arachnida</taxon>
        <taxon>Acari</taxon>
        <taxon>Acariformes</taxon>
        <taxon>Sarcoptiformes</taxon>
        <taxon>Oribatida</taxon>
        <taxon>Brachypylina</taxon>
        <taxon>Oppioidea</taxon>
        <taxon>Oppiidae</taxon>
        <taxon>Oppiella</taxon>
    </lineage>
</organism>
<dbReference type="Proteomes" id="UP000728032">
    <property type="component" value="Unassembled WGS sequence"/>
</dbReference>
<protein>
    <recommendedName>
        <fullName evidence="2">Carboxylesterase type B domain-containing protein</fullName>
    </recommendedName>
</protein>
<evidence type="ECO:0000256" key="1">
    <source>
        <dbReference type="ARBA" id="ARBA00023180"/>
    </source>
</evidence>
<name>A0A7R9MI91_9ACAR</name>
<evidence type="ECO:0000259" key="2">
    <source>
        <dbReference type="Pfam" id="PF00135"/>
    </source>
</evidence>
<dbReference type="InterPro" id="IPR029058">
    <property type="entry name" value="AB_hydrolase_fold"/>
</dbReference>
<feature type="domain" description="Carboxylesterase type B" evidence="2">
    <location>
        <begin position="1"/>
        <end position="412"/>
    </location>
</feature>
<dbReference type="Pfam" id="PF00135">
    <property type="entry name" value="COesterase"/>
    <property type="match status" value="1"/>
</dbReference>